<gene>
    <name evidence="8" type="ordered locus">FraEuI1c_0432</name>
</gene>
<evidence type="ECO:0000256" key="5">
    <source>
        <dbReference type="SAM" id="MobiDB-lite"/>
    </source>
</evidence>
<keyword evidence="9" id="KW-1185">Reference proteome</keyword>
<sequence>MTTVDPVPDPRPPEPVETPPVVQQHVVRSTRTSQVWSAVVLFALVLLILLIFILQNGQRVKVSFLGSHGHLPLAVAMLFAAVAGALLVAIPGIVRMVQLRRVARRHRGADGPAAGENA</sequence>
<keyword evidence="1" id="KW-1003">Cell membrane</keyword>
<proteinExistence type="predicted"/>
<accession>E3J9V3</accession>
<protein>
    <recommendedName>
        <fullName evidence="7">Lipopolysaccharide assembly protein A domain-containing protein</fullName>
    </recommendedName>
</protein>
<feature type="transmembrane region" description="Helical" evidence="6">
    <location>
        <begin position="35"/>
        <end position="54"/>
    </location>
</feature>
<feature type="domain" description="Lipopolysaccharide assembly protein A" evidence="7">
    <location>
        <begin position="55"/>
        <end position="107"/>
    </location>
</feature>
<dbReference type="GO" id="GO:0005886">
    <property type="term" value="C:plasma membrane"/>
    <property type="evidence" value="ECO:0007669"/>
    <property type="project" value="InterPro"/>
</dbReference>
<dbReference type="Proteomes" id="UP000002484">
    <property type="component" value="Chromosome"/>
</dbReference>
<evidence type="ECO:0000256" key="3">
    <source>
        <dbReference type="ARBA" id="ARBA00022989"/>
    </source>
</evidence>
<keyword evidence="2 6" id="KW-0812">Transmembrane</keyword>
<feature type="compositionally biased region" description="Pro residues" evidence="5">
    <location>
        <begin position="7"/>
        <end position="18"/>
    </location>
</feature>
<evidence type="ECO:0000313" key="8">
    <source>
        <dbReference type="EMBL" id="ADP78515.1"/>
    </source>
</evidence>
<keyword evidence="4 6" id="KW-0472">Membrane</keyword>
<feature type="region of interest" description="Disordered" evidence="5">
    <location>
        <begin position="1"/>
        <end position="23"/>
    </location>
</feature>
<name>E3J9V3_PSEI1</name>
<dbReference type="KEGG" id="fri:FraEuI1c_0432"/>
<reference evidence="8 9" key="1">
    <citation type="submission" date="2010-10" db="EMBL/GenBank/DDBJ databases">
        <title>Complete sequence of Frankia sp. EuI1c.</title>
        <authorList>
            <consortium name="US DOE Joint Genome Institute"/>
            <person name="Lucas S."/>
            <person name="Copeland A."/>
            <person name="Lapidus A."/>
            <person name="Cheng J.-F."/>
            <person name="Bruce D."/>
            <person name="Goodwin L."/>
            <person name="Pitluck S."/>
            <person name="Chertkov O."/>
            <person name="Detter J.C."/>
            <person name="Han C."/>
            <person name="Tapia R."/>
            <person name="Land M."/>
            <person name="Hauser L."/>
            <person name="Jeffries C."/>
            <person name="Kyrpides N."/>
            <person name="Ivanova N."/>
            <person name="Mikhailova N."/>
            <person name="Beauchemin N."/>
            <person name="Sen A."/>
            <person name="Sur S.A."/>
            <person name="Gtari M."/>
            <person name="Wall L."/>
            <person name="Tisa L."/>
            <person name="Woyke T."/>
        </authorList>
    </citation>
    <scope>NUCLEOTIDE SEQUENCE [LARGE SCALE GENOMIC DNA]</scope>
    <source>
        <strain evidence="9">DSM 45817 / CECT 9037 / EuI1c</strain>
    </source>
</reference>
<dbReference type="STRING" id="298654.FraEuI1c_0432"/>
<feature type="transmembrane region" description="Helical" evidence="6">
    <location>
        <begin position="74"/>
        <end position="97"/>
    </location>
</feature>
<keyword evidence="3 6" id="KW-1133">Transmembrane helix</keyword>
<dbReference type="HOGENOM" id="CLU_134414_2_0_11"/>
<evidence type="ECO:0000259" key="7">
    <source>
        <dbReference type="Pfam" id="PF06305"/>
    </source>
</evidence>
<dbReference type="InterPro" id="IPR010445">
    <property type="entry name" value="LapA_dom"/>
</dbReference>
<evidence type="ECO:0000313" key="9">
    <source>
        <dbReference type="Proteomes" id="UP000002484"/>
    </source>
</evidence>
<evidence type="ECO:0000256" key="6">
    <source>
        <dbReference type="SAM" id="Phobius"/>
    </source>
</evidence>
<dbReference type="InParanoid" id="E3J9V3"/>
<evidence type="ECO:0000256" key="2">
    <source>
        <dbReference type="ARBA" id="ARBA00022692"/>
    </source>
</evidence>
<evidence type="ECO:0000256" key="1">
    <source>
        <dbReference type="ARBA" id="ARBA00022475"/>
    </source>
</evidence>
<dbReference type="RefSeq" id="WP_013421637.1">
    <property type="nucleotide sequence ID" value="NC_014666.1"/>
</dbReference>
<dbReference type="eggNOG" id="COG5416">
    <property type="taxonomic scope" value="Bacteria"/>
</dbReference>
<dbReference type="AlphaFoldDB" id="E3J9V3"/>
<organism evidence="8 9">
    <name type="scientific">Pseudofrankia inefficax (strain DSM 45817 / CECT 9037 / DDB 130130 / EuI1c)</name>
    <name type="common">Frankia inefficax</name>
    <dbReference type="NCBI Taxonomy" id="298654"/>
    <lineage>
        <taxon>Bacteria</taxon>
        <taxon>Bacillati</taxon>
        <taxon>Actinomycetota</taxon>
        <taxon>Actinomycetes</taxon>
        <taxon>Frankiales</taxon>
        <taxon>Frankiaceae</taxon>
        <taxon>Pseudofrankia</taxon>
    </lineage>
</organism>
<dbReference type="Pfam" id="PF06305">
    <property type="entry name" value="LapA_dom"/>
    <property type="match status" value="1"/>
</dbReference>
<evidence type="ECO:0000256" key="4">
    <source>
        <dbReference type="ARBA" id="ARBA00023136"/>
    </source>
</evidence>
<dbReference type="EMBL" id="CP002299">
    <property type="protein sequence ID" value="ADP78515.1"/>
    <property type="molecule type" value="Genomic_DNA"/>
</dbReference>